<dbReference type="EMBL" id="PDWK01000011">
    <property type="protein sequence ID" value="KAF1690058.1"/>
    <property type="molecule type" value="Genomic_DNA"/>
</dbReference>
<dbReference type="RefSeq" id="WP_162123704.1">
    <property type="nucleotide sequence ID" value="NZ_PDWK01000011.1"/>
</dbReference>
<proteinExistence type="predicted"/>
<dbReference type="AlphaFoldDB" id="A0A921TGT2"/>
<reference evidence="2" key="1">
    <citation type="submission" date="2017-10" db="EMBL/GenBank/DDBJ databases">
        <title>Whole genome sequencing of members of genus Pseudoxanthomonas.</title>
        <authorList>
            <person name="Kumar S."/>
            <person name="Bansal K."/>
            <person name="Kaur A."/>
            <person name="Patil P."/>
            <person name="Sharma S."/>
            <person name="Patil P.B."/>
        </authorList>
    </citation>
    <scope>NUCLEOTIDE SEQUENCE</scope>
    <source>
        <strain evidence="2">DSM 22914</strain>
    </source>
</reference>
<feature type="signal peptide" evidence="1">
    <location>
        <begin position="1"/>
        <end position="18"/>
    </location>
</feature>
<keyword evidence="3" id="KW-1185">Reference proteome</keyword>
<organism evidence="2 3">
    <name type="scientific">Pseudoxanthomonas taiwanensis</name>
    <dbReference type="NCBI Taxonomy" id="176598"/>
    <lineage>
        <taxon>Bacteria</taxon>
        <taxon>Pseudomonadati</taxon>
        <taxon>Pseudomonadota</taxon>
        <taxon>Gammaproteobacteria</taxon>
        <taxon>Lysobacterales</taxon>
        <taxon>Lysobacteraceae</taxon>
        <taxon>Pseudoxanthomonas</taxon>
    </lineage>
</organism>
<accession>A0A921TGT2</accession>
<keyword evidence="1" id="KW-0732">Signal</keyword>
<dbReference type="Proteomes" id="UP000717981">
    <property type="component" value="Unassembled WGS sequence"/>
</dbReference>
<gene>
    <name evidence="2" type="ORF">CR938_03630</name>
</gene>
<feature type="chain" id="PRO_5036988687" description="Outer membrane protein beta-barrel domain-containing protein" evidence="1">
    <location>
        <begin position="19"/>
        <end position="206"/>
    </location>
</feature>
<dbReference type="OrthoDB" id="6048657at2"/>
<sequence>MRKLVAALMLAATPFATAVAGDMSYTYVEAGWTEVKIDDDWLDDPKGDGAYIRGSYAIADQVYLFGGYAEVSKTYRLAPGRVKFELAQPEFGIGWHQGFTDRLDFTADLAWVRLNGKVRLSGIADPVDLVDEHVTAGRATVGLRGKPSAHTELWAKAGYLDGSDLDGEWLGSLGLQVNLNRTWGLVGEIEAYEDVTRYNLGVRASF</sequence>
<comment type="caution">
    <text evidence="2">The sequence shown here is derived from an EMBL/GenBank/DDBJ whole genome shotgun (WGS) entry which is preliminary data.</text>
</comment>
<evidence type="ECO:0008006" key="4">
    <source>
        <dbReference type="Google" id="ProtNLM"/>
    </source>
</evidence>
<evidence type="ECO:0000313" key="2">
    <source>
        <dbReference type="EMBL" id="KAF1690058.1"/>
    </source>
</evidence>
<dbReference type="SUPFAM" id="SSF56935">
    <property type="entry name" value="Porins"/>
    <property type="match status" value="1"/>
</dbReference>
<name>A0A921TGT2_9GAMM</name>
<protein>
    <recommendedName>
        <fullName evidence="4">Outer membrane protein beta-barrel domain-containing protein</fullName>
    </recommendedName>
</protein>
<evidence type="ECO:0000313" key="3">
    <source>
        <dbReference type="Proteomes" id="UP000717981"/>
    </source>
</evidence>
<evidence type="ECO:0000256" key="1">
    <source>
        <dbReference type="SAM" id="SignalP"/>
    </source>
</evidence>